<evidence type="ECO:0000256" key="7">
    <source>
        <dbReference type="PROSITE-ProRule" id="PRU00354"/>
    </source>
</evidence>
<accession>A0A937CNS0</accession>
<feature type="transmembrane region" description="Helical" evidence="8">
    <location>
        <begin position="172"/>
        <end position="191"/>
    </location>
</feature>
<evidence type="ECO:0000259" key="9">
    <source>
        <dbReference type="PROSITE" id="PS50850"/>
    </source>
</evidence>
<feature type="transmembrane region" description="Helical" evidence="8">
    <location>
        <begin position="279"/>
        <end position="303"/>
    </location>
</feature>
<keyword evidence="5 7" id="KW-0620">Polyamine biosynthesis</keyword>
<evidence type="ECO:0000256" key="2">
    <source>
        <dbReference type="ARBA" id="ARBA00022679"/>
    </source>
</evidence>
<dbReference type="Proteomes" id="UP000633219">
    <property type="component" value="Unassembled WGS sequence"/>
</dbReference>
<evidence type="ECO:0000259" key="10">
    <source>
        <dbReference type="PROSITE" id="PS51006"/>
    </source>
</evidence>
<evidence type="ECO:0000256" key="4">
    <source>
        <dbReference type="ARBA" id="ARBA00022989"/>
    </source>
</evidence>
<feature type="transmembrane region" description="Helical" evidence="8">
    <location>
        <begin position="419"/>
        <end position="439"/>
    </location>
</feature>
<feature type="transmembrane region" description="Helical" evidence="8">
    <location>
        <begin position="65"/>
        <end position="85"/>
    </location>
</feature>
<feature type="transmembrane region" description="Helical" evidence="8">
    <location>
        <begin position="143"/>
        <end position="166"/>
    </location>
</feature>
<evidence type="ECO:0000313" key="11">
    <source>
        <dbReference type="EMBL" id="MBL0371528.1"/>
    </source>
</evidence>
<reference evidence="11" key="1">
    <citation type="submission" date="2021-01" db="EMBL/GenBank/DDBJ databases">
        <title>Rhizobium sp. strain KVB221 16S ribosomal RNA gene Genome sequencing and assembly.</title>
        <authorList>
            <person name="Kang M."/>
        </authorList>
    </citation>
    <scope>NUCLEOTIDE SEQUENCE</scope>
    <source>
        <strain evidence="11">KVB221</strain>
    </source>
</reference>
<organism evidence="11 12">
    <name type="scientific">Rhizobium setariae</name>
    <dbReference type="NCBI Taxonomy" id="2801340"/>
    <lineage>
        <taxon>Bacteria</taxon>
        <taxon>Pseudomonadati</taxon>
        <taxon>Pseudomonadota</taxon>
        <taxon>Alphaproteobacteria</taxon>
        <taxon>Hyphomicrobiales</taxon>
        <taxon>Rhizobiaceae</taxon>
        <taxon>Rhizobium/Agrobacterium group</taxon>
        <taxon>Rhizobium</taxon>
    </lineage>
</organism>
<dbReference type="EMBL" id="JAEQNC010000003">
    <property type="protein sequence ID" value="MBL0371528.1"/>
    <property type="molecule type" value="Genomic_DNA"/>
</dbReference>
<dbReference type="InterPro" id="IPR011701">
    <property type="entry name" value="MFS"/>
</dbReference>
<keyword evidence="2 7" id="KW-0808">Transferase</keyword>
<dbReference type="InterPro" id="IPR036259">
    <property type="entry name" value="MFS_trans_sf"/>
</dbReference>
<comment type="similarity">
    <text evidence="1">Belongs to the spermidine/spermine synthase family.</text>
</comment>
<comment type="caution">
    <text evidence="11">The sequence shown here is derived from an EMBL/GenBank/DDBJ whole genome shotgun (WGS) entry which is preliminary data.</text>
</comment>
<feature type="transmembrane region" description="Helical" evidence="8">
    <location>
        <begin position="212"/>
        <end position="233"/>
    </location>
</feature>
<dbReference type="GO" id="GO:0006596">
    <property type="term" value="P:polyamine biosynthetic process"/>
    <property type="evidence" value="ECO:0007669"/>
    <property type="project" value="UniProtKB-UniRule"/>
</dbReference>
<keyword evidence="6 8" id="KW-0472">Membrane</keyword>
<feature type="domain" description="Major facilitator superfamily (MFS) profile" evidence="9">
    <location>
        <begin position="1"/>
        <end position="415"/>
    </location>
</feature>
<feature type="transmembrane region" description="Helical" evidence="8">
    <location>
        <begin position="245"/>
        <end position="267"/>
    </location>
</feature>
<dbReference type="SUPFAM" id="SSF53335">
    <property type="entry name" value="S-adenosyl-L-methionine-dependent methyltransferases"/>
    <property type="match status" value="1"/>
</dbReference>
<dbReference type="InterPro" id="IPR029063">
    <property type="entry name" value="SAM-dependent_MTases_sf"/>
</dbReference>
<dbReference type="InterPro" id="IPR020846">
    <property type="entry name" value="MFS_dom"/>
</dbReference>
<proteinExistence type="inferred from homology"/>
<dbReference type="Gene3D" id="1.20.1250.20">
    <property type="entry name" value="MFS general substrate transporter like domains"/>
    <property type="match status" value="1"/>
</dbReference>
<evidence type="ECO:0000256" key="1">
    <source>
        <dbReference type="ARBA" id="ARBA00007867"/>
    </source>
</evidence>
<evidence type="ECO:0000256" key="6">
    <source>
        <dbReference type="ARBA" id="ARBA00023136"/>
    </source>
</evidence>
<name>A0A937CNS0_9HYPH</name>
<feature type="transmembrane region" description="Helical" evidence="8">
    <location>
        <begin position="101"/>
        <end position="122"/>
    </location>
</feature>
<feature type="transmembrane region" description="Helical" evidence="8">
    <location>
        <begin position="328"/>
        <end position="351"/>
    </location>
</feature>
<protein>
    <submittedName>
        <fullName evidence="11">Fused MFS/spermidine synthase</fullName>
    </submittedName>
</protein>
<dbReference type="GO" id="GO:0016740">
    <property type="term" value="F:transferase activity"/>
    <property type="evidence" value="ECO:0007669"/>
    <property type="project" value="UniProtKB-UniRule"/>
</dbReference>
<feature type="transmembrane region" description="Helical" evidence="8">
    <location>
        <begin position="33"/>
        <end position="53"/>
    </location>
</feature>
<keyword evidence="4 8" id="KW-1133">Transmembrane helix</keyword>
<evidence type="ECO:0000256" key="5">
    <source>
        <dbReference type="ARBA" id="ARBA00023115"/>
    </source>
</evidence>
<sequence length="818" mass="86649">MAALLLLGSGFSALVFQVVWIKQLSTVVGVDIHAMSAGVSTFMAGLALGALVFGPVADRLPRPALLYAILEGVVALTGIVTTYLLPRLAEPFARVEDKSGLLAWIMVLAVILIPAIAMGGTLPAAVRAVSTKRELVASKSGTLYAANTAGAIAGTLLASFLFIPAYGLTGTAIAAGLVSLLAACGAVVLAYRMPRLTSAEKPDVARPVAADARLALALYATAGGVALGYEVMWMQSIVQFMSTRAFAFSVVLATYLAGIAIGSAVAARFIDRVRKPWTLFGALIALAGLVALAEIALLGPWIVRTQTFAEYWVVAWTSSQLAGMCARFATAALVVVFVPTLLLGAAYPAVVKIVVSDAQTGRGIGAVSAWNTFGGIVGTLLTGFVLIPTLGFVHTLGLLAIVATLIGLAAIWHDDFGRGSARIAALAMVIVAGSLAFAIPTQRFAELLPGAQKGRLIHYEEGLGATVAVVEQGGGKPFHRLYIQGVSNTGDSLPSLRYMRLQALLPLIINSNEPKSALVVGLGTGITAGSLLAYDGLERRVAAELLPGVVKASTQFSGNFDAGADKRLDIRLHDGRRELLASSETYDLITLEPPPPSASGVANLYSTDFYGLAAARLTPGGMVAQWLPLPTQNSDDTRALVRSFIDTFPHASLWTTELHEMLLVGSMTPMRLDRATMEKRFDQPAVKKALTEVGIVSLPALLSTWVTDRAGLESYAGPVAPVTDDRPSIEYAAWVKPNVFTETLPELMRHGLEPTIAGVDAAFIESMQRERATLYAFYQSSLSAYRGDQDGWERYGRTVVQQAPGNAYYNWFYGEAMQ</sequence>
<dbReference type="NCBIfam" id="NF037959">
    <property type="entry name" value="MFS_SpdSyn"/>
    <property type="match status" value="2"/>
</dbReference>
<feature type="domain" description="PABS" evidence="10">
    <location>
        <begin position="437"/>
        <end position="674"/>
    </location>
</feature>
<dbReference type="SUPFAM" id="SSF103473">
    <property type="entry name" value="MFS general substrate transporter"/>
    <property type="match status" value="1"/>
</dbReference>
<dbReference type="PANTHER" id="PTHR43317">
    <property type="entry name" value="THERMOSPERMINE SYNTHASE ACAULIS5"/>
    <property type="match status" value="1"/>
</dbReference>
<dbReference type="Pfam" id="PF07690">
    <property type="entry name" value="MFS_1"/>
    <property type="match status" value="1"/>
</dbReference>
<dbReference type="GO" id="GO:0022857">
    <property type="term" value="F:transmembrane transporter activity"/>
    <property type="evidence" value="ECO:0007669"/>
    <property type="project" value="InterPro"/>
</dbReference>
<feature type="transmembrane region" description="Helical" evidence="8">
    <location>
        <begin position="392"/>
        <end position="412"/>
    </location>
</feature>
<dbReference type="PROSITE" id="PS51006">
    <property type="entry name" value="PABS_2"/>
    <property type="match status" value="1"/>
</dbReference>
<dbReference type="AlphaFoldDB" id="A0A937CNS0"/>
<comment type="caution">
    <text evidence="7">Lacks conserved residue(s) required for the propagation of feature annotation.</text>
</comment>
<dbReference type="Pfam" id="PF01564">
    <property type="entry name" value="Spermine_synth"/>
    <property type="match status" value="1"/>
</dbReference>
<gene>
    <name evidence="11" type="ORF">JJB09_05765</name>
</gene>
<dbReference type="PROSITE" id="PS50850">
    <property type="entry name" value="MFS"/>
    <property type="match status" value="1"/>
</dbReference>
<evidence type="ECO:0000256" key="3">
    <source>
        <dbReference type="ARBA" id="ARBA00022692"/>
    </source>
</evidence>
<keyword evidence="12" id="KW-1185">Reference proteome</keyword>
<dbReference type="PANTHER" id="PTHR43317:SF1">
    <property type="entry name" value="THERMOSPERMINE SYNTHASE ACAULIS5"/>
    <property type="match status" value="1"/>
</dbReference>
<evidence type="ECO:0000313" key="12">
    <source>
        <dbReference type="Proteomes" id="UP000633219"/>
    </source>
</evidence>
<feature type="transmembrane region" description="Helical" evidence="8">
    <location>
        <begin position="363"/>
        <end position="386"/>
    </location>
</feature>
<dbReference type="Gene3D" id="3.40.50.150">
    <property type="entry name" value="Vaccinia Virus protein VP39"/>
    <property type="match status" value="1"/>
</dbReference>
<keyword evidence="3 8" id="KW-0812">Transmembrane</keyword>
<evidence type="ECO:0000256" key="8">
    <source>
        <dbReference type="SAM" id="Phobius"/>
    </source>
</evidence>
<dbReference type="InterPro" id="IPR030374">
    <property type="entry name" value="PABS"/>
</dbReference>